<evidence type="ECO:0000313" key="4">
    <source>
        <dbReference type="Proteomes" id="UP000054279"/>
    </source>
</evidence>
<dbReference type="InterPro" id="IPR010998">
    <property type="entry name" value="Integrase_recombinase_N"/>
</dbReference>
<keyword evidence="1" id="KW-0238">DNA-binding</keyword>
<dbReference type="PANTHER" id="PTHR34605:SF3">
    <property type="entry name" value="P CELL-TYPE AGGLUTINATION PROTEIN MAP4-LIKE-RELATED"/>
    <property type="match status" value="1"/>
</dbReference>
<dbReference type="Proteomes" id="UP000054279">
    <property type="component" value="Unassembled WGS sequence"/>
</dbReference>
<dbReference type="GO" id="GO:0006310">
    <property type="term" value="P:DNA recombination"/>
    <property type="evidence" value="ECO:0007669"/>
    <property type="project" value="UniProtKB-KW"/>
</dbReference>
<gene>
    <name evidence="3" type="ORF">M422DRAFT_172422</name>
</gene>
<reference evidence="3 4" key="1">
    <citation type="submission" date="2014-06" db="EMBL/GenBank/DDBJ databases">
        <title>Evolutionary Origins and Diversification of the Mycorrhizal Mutualists.</title>
        <authorList>
            <consortium name="DOE Joint Genome Institute"/>
            <consortium name="Mycorrhizal Genomics Consortium"/>
            <person name="Kohler A."/>
            <person name="Kuo A."/>
            <person name="Nagy L.G."/>
            <person name="Floudas D."/>
            <person name="Copeland A."/>
            <person name="Barry K.W."/>
            <person name="Cichocki N."/>
            <person name="Veneault-Fourrey C."/>
            <person name="LaButti K."/>
            <person name="Lindquist E.A."/>
            <person name="Lipzen A."/>
            <person name="Lundell T."/>
            <person name="Morin E."/>
            <person name="Murat C."/>
            <person name="Riley R."/>
            <person name="Ohm R."/>
            <person name="Sun H."/>
            <person name="Tunlid A."/>
            <person name="Henrissat B."/>
            <person name="Grigoriev I.V."/>
            <person name="Hibbett D.S."/>
            <person name="Martin F."/>
        </authorList>
    </citation>
    <scope>NUCLEOTIDE SEQUENCE [LARGE SCALE GENOMIC DNA]</scope>
    <source>
        <strain evidence="3 4">SS14</strain>
    </source>
</reference>
<dbReference type="InterPro" id="IPR052925">
    <property type="entry name" value="Phage_Integrase-like_Recomb"/>
</dbReference>
<dbReference type="SUPFAM" id="SSF56349">
    <property type="entry name" value="DNA breaking-rejoining enzymes"/>
    <property type="match status" value="1"/>
</dbReference>
<evidence type="ECO:0000313" key="3">
    <source>
        <dbReference type="EMBL" id="KIJ41366.1"/>
    </source>
</evidence>
<sequence length="351" mass="39445">MRPSALRPTCKADEQIFRWIGVNKAPRQTIDHSLINTLAELASRASLRDTSSYGAGLRKFHIFCDVFSIPEMDRLPASFAILHSFALWAAADPESISADLTKETPLEPISVTSVKKYLSAIRAWHIVQGWPPPLSQDDQDRITGHHSRPPRPGITIRMLKAIKLSITLDKPYGACIWAICLCMFWGMMHAGEAMVIAQKDFNGKLHLKRSDIFFDKDTDGKLYACLDLPSAKTARPGRTKSVFITEQGDLCPIAALRNLFTVVPARASDPLFCWRDEKGGIRPMVKQMALKCINDILNRWGWGTTFGHSFRIGGASYYLAQKVDPEIIRIAGRWRSMAYETYIRAFEQTAS</sequence>
<dbReference type="Gene3D" id="1.10.150.130">
    <property type="match status" value="1"/>
</dbReference>
<organism evidence="3 4">
    <name type="scientific">Sphaerobolus stellatus (strain SS14)</name>
    <dbReference type="NCBI Taxonomy" id="990650"/>
    <lineage>
        <taxon>Eukaryota</taxon>
        <taxon>Fungi</taxon>
        <taxon>Dikarya</taxon>
        <taxon>Basidiomycota</taxon>
        <taxon>Agaricomycotina</taxon>
        <taxon>Agaricomycetes</taxon>
        <taxon>Phallomycetidae</taxon>
        <taxon>Geastrales</taxon>
        <taxon>Sphaerobolaceae</taxon>
        <taxon>Sphaerobolus</taxon>
    </lineage>
</organism>
<evidence type="ECO:0008006" key="5">
    <source>
        <dbReference type="Google" id="ProtNLM"/>
    </source>
</evidence>
<dbReference type="PANTHER" id="PTHR34605">
    <property type="entry name" value="PHAGE_INTEGRASE DOMAIN-CONTAINING PROTEIN"/>
    <property type="match status" value="1"/>
</dbReference>
<dbReference type="SUPFAM" id="SSF47823">
    <property type="entry name" value="lambda integrase-like, N-terminal domain"/>
    <property type="match status" value="1"/>
</dbReference>
<dbReference type="GO" id="GO:0003677">
    <property type="term" value="F:DNA binding"/>
    <property type="evidence" value="ECO:0007669"/>
    <property type="project" value="UniProtKB-KW"/>
</dbReference>
<dbReference type="GO" id="GO:0015074">
    <property type="term" value="P:DNA integration"/>
    <property type="evidence" value="ECO:0007669"/>
    <property type="project" value="InterPro"/>
</dbReference>
<dbReference type="Gene3D" id="1.10.443.10">
    <property type="entry name" value="Intergrase catalytic core"/>
    <property type="match status" value="1"/>
</dbReference>
<keyword evidence="4" id="KW-1185">Reference proteome</keyword>
<dbReference type="AlphaFoldDB" id="A0A0C9VTD1"/>
<evidence type="ECO:0000256" key="2">
    <source>
        <dbReference type="ARBA" id="ARBA00023172"/>
    </source>
</evidence>
<accession>A0A0C9VTD1</accession>
<evidence type="ECO:0000256" key="1">
    <source>
        <dbReference type="ARBA" id="ARBA00023125"/>
    </source>
</evidence>
<dbReference type="EMBL" id="KN837137">
    <property type="protein sequence ID" value="KIJ41366.1"/>
    <property type="molecule type" value="Genomic_DNA"/>
</dbReference>
<name>A0A0C9VTD1_SPHS4</name>
<dbReference type="InterPro" id="IPR013762">
    <property type="entry name" value="Integrase-like_cat_sf"/>
</dbReference>
<keyword evidence="2" id="KW-0233">DNA recombination</keyword>
<protein>
    <recommendedName>
        <fullName evidence="5">DNA breaking-rejoining enzyme</fullName>
    </recommendedName>
</protein>
<dbReference type="OrthoDB" id="3266428at2759"/>
<dbReference type="InterPro" id="IPR011010">
    <property type="entry name" value="DNA_brk_join_enz"/>
</dbReference>
<dbReference type="HOGENOM" id="CLU_003292_1_0_1"/>
<proteinExistence type="predicted"/>